<name>A0A452ZPS2_AEGTS</name>
<organism evidence="2 3">
    <name type="scientific">Aegilops tauschii subsp. strangulata</name>
    <name type="common">Goatgrass</name>
    <dbReference type="NCBI Taxonomy" id="200361"/>
    <lineage>
        <taxon>Eukaryota</taxon>
        <taxon>Viridiplantae</taxon>
        <taxon>Streptophyta</taxon>
        <taxon>Embryophyta</taxon>
        <taxon>Tracheophyta</taxon>
        <taxon>Spermatophyta</taxon>
        <taxon>Magnoliopsida</taxon>
        <taxon>Liliopsida</taxon>
        <taxon>Poales</taxon>
        <taxon>Poaceae</taxon>
        <taxon>BOP clade</taxon>
        <taxon>Pooideae</taxon>
        <taxon>Triticodae</taxon>
        <taxon>Triticeae</taxon>
        <taxon>Triticinae</taxon>
        <taxon>Aegilops</taxon>
    </lineage>
</organism>
<reference evidence="3" key="1">
    <citation type="journal article" date="2014" name="Science">
        <title>Ancient hybridizations among the ancestral genomes of bread wheat.</title>
        <authorList>
            <consortium name="International Wheat Genome Sequencing Consortium,"/>
            <person name="Marcussen T."/>
            <person name="Sandve S.R."/>
            <person name="Heier L."/>
            <person name="Spannagl M."/>
            <person name="Pfeifer M."/>
            <person name="Jakobsen K.S."/>
            <person name="Wulff B.B."/>
            <person name="Steuernagel B."/>
            <person name="Mayer K.F."/>
            <person name="Olsen O.A."/>
        </authorList>
    </citation>
    <scope>NUCLEOTIDE SEQUENCE [LARGE SCALE GENOMIC DNA]</scope>
    <source>
        <strain evidence="3">cv. AL8/78</strain>
    </source>
</reference>
<evidence type="ECO:0000313" key="3">
    <source>
        <dbReference type="Proteomes" id="UP000015105"/>
    </source>
</evidence>
<feature type="compositionally biased region" description="Basic residues" evidence="1">
    <location>
        <begin position="33"/>
        <end position="42"/>
    </location>
</feature>
<dbReference type="Proteomes" id="UP000015105">
    <property type="component" value="Chromosome 1D"/>
</dbReference>
<keyword evidence="3" id="KW-1185">Reference proteome</keyword>
<reference evidence="2" key="4">
    <citation type="submission" date="2019-03" db="UniProtKB">
        <authorList>
            <consortium name="EnsemblPlants"/>
        </authorList>
    </citation>
    <scope>IDENTIFICATION</scope>
</reference>
<feature type="region of interest" description="Disordered" evidence="1">
    <location>
        <begin position="1"/>
        <end position="42"/>
    </location>
</feature>
<sequence>ILHVTSGERAVKRDHKRKTTGRFDAPPSPTQGKRPRKMKASD</sequence>
<dbReference type="AlphaFoldDB" id="A0A452ZPS2"/>
<accession>A0A452ZPS2</accession>
<evidence type="ECO:0000256" key="1">
    <source>
        <dbReference type="SAM" id="MobiDB-lite"/>
    </source>
</evidence>
<reference evidence="3" key="2">
    <citation type="journal article" date="2017" name="Nat. Plants">
        <title>The Aegilops tauschii genome reveals multiple impacts of transposons.</title>
        <authorList>
            <person name="Zhao G."/>
            <person name="Zou C."/>
            <person name="Li K."/>
            <person name="Wang K."/>
            <person name="Li T."/>
            <person name="Gao L."/>
            <person name="Zhang X."/>
            <person name="Wang H."/>
            <person name="Yang Z."/>
            <person name="Liu X."/>
            <person name="Jiang W."/>
            <person name="Mao L."/>
            <person name="Kong X."/>
            <person name="Jiao Y."/>
            <person name="Jia J."/>
        </authorList>
    </citation>
    <scope>NUCLEOTIDE SEQUENCE [LARGE SCALE GENOMIC DNA]</scope>
    <source>
        <strain evidence="3">cv. AL8/78</strain>
    </source>
</reference>
<proteinExistence type="predicted"/>
<reference evidence="2" key="3">
    <citation type="journal article" date="2017" name="Nature">
        <title>Genome sequence of the progenitor of the wheat D genome Aegilops tauschii.</title>
        <authorList>
            <person name="Luo M.C."/>
            <person name="Gu Y.Q."/>
            <person name="Puiu D."/>
            <person name="Wang H."/>
            <person name="Twardziok S.O."/>
            <person name="Deal K.R."/>
            <person name="Huo N."/>
            <person name="Zhu T."/>
            <person name="Wang L."/>
            <person name="Wang Y."/>
            <person name="McGuire P.E."/>
            <person name="Liu S."/>
            <person name="Long H."/>
            <person name="Ramasamy R.K."/>
            <person name="Rodriguez J.C."/>
            <person name="Van S.L."/>
            <person name="Yuan L."/>
            <person name="Wang Z."/>
            <person name="Xia Z."/>
            <person name="Xiao L."/>
            <person name="Anderson O.D."/>
            <person name="Ouyang S."/>
            <person name="Liang Y."/>
            <person name="Zimin A.V."/>
            <person name="Pertea G."/>
            <person name="Qi P."/>
            <person name="Bennetzen J.L."/>
            <person name="Dai X."/>
            <person name="Dawson M.W."/>
            <person name="Muller H.G."/>
            <person name="Kugler K."/>
            <person name="Rivarola-Duarte L."/>
            <person name="Spannagl M."/>
            <person name="Mayer K.F.X."/>
            <person name="Lu F.H."/>
            <person name="Bevan M.W."/>
            <person name="Leroy P."/>
            <person name="Li P."/>
            <person name="You F.M."/>
            <person name="Sun Q."/>
            <person name="Liu Z."/>
            <person name="Lyons E."/>
            <person name="Wicker T."/>
            <person name="Salzberg S.L."/>
            <person name="Devos K.M."/>
            <person name="Dvorak J."/>
        </authorList>
    </citation>
    <scope>NUCLEOTIDE SEQUENCE [LARGE SCALE GENOMIC DNA]</scope>
    <source>
        <strain evidence="2">cv. AL8/78</strain>
    </source>
</reference>
<protein>
    <submittedName>
        <fullName evidence="2">Uncharacterized protein</fullName>
    </submittedName>
</protein>
<reference evidence="2" key="5">
    <citation type="journal article" date="2021" name="G3 (Bethesda)">
        <title>Aegilops tauschii genome assembly Aet v5.0 features greater sequence contiguity and improved annotation.</title>
        <authorList>
            <person name="Wang L."/>
            <person name="Zhu T."/>
            <person name="Rodriguez J.C."/>
            <person name="Deal K.R."/>
            <person name="Dubcovsky J."/>
            <person name="McGuire P.E."/>
            <person name="Lux T."/>
            <person name="Spannagl M."/>
            <person name="Mayer K.F.X."/>
            <person name="Baldrich P."/>
            <person name="Meyers B.C."/>
            <person name="Huo N."/>
            <person name="Gu Y.Q."/>
            <person name="Zhou H."/>
            <person name="Devos K.M."/>
            <person name="Bennetzen J.L."/>
            <person name="Unver T."/>
            <person name="Budak H."/>
            <person name="Gulick P.J."/>
            <person name="Galiba G."/>
            <person name="Kalapos B."/>
            <person name="Nelson D.R."/>
            <person name="Li P."/>
            <person name="You F.M."/>
            <person name="Luo M.C."/>
            <person name="Dvorak J."/>
        </authorList>
    </citation>
    <scope>NUCLEOTIDE SEQUENCE [LARGE SCALE GENOMIC DNA]</scope>
    <source>
        <strain evidence="2">cv. AL8/78</strain>
    </source>
</reference>
<evidence type="ECO:0000313" key="2">
    <source>
        <dbReference type="EnsemblPlants" id="AET1Gv20871600.14"/>
    </source>
</evidence>
<dbReference type="EnsemblPlants" id="AET1Gv20871600.14">
    <property type="protein sequence ID" value="AET1Gv20871600.14"/>
    <property type="gene ID" value="AET1Gv20871600"/>
</dbReference>
<dbReference type="Gramene" id="AET1Gv20871600.14">
    <property type="protein sequence ID" value="AET1Gv20871600.14"/>
    <property type="gene ID" value="AET1Gv20871600"/>
</dbReference>